<evidence type="ECO:0000256" key="4">
    <source>
        <dbReference type="ARBA" id="ARBA00022989"/>
    </source>
</evidence>
<dbReference type="Proteomes" id="UP001595816">
    <property type="component" value="Unassembled WGS sequence"/>
</dbReference>
<sequence>MAQRATTAGLGLALLSAATFGTSGTFARSLIEAGWSAEAAVAARVGIAALVLAIPTAVALRGKGHVLLRNLRAIGLFGILAVGGAQVCFFNAVQYVPIGVALLLEYLGIILVVFWMWVAHGQRPTRLTVGGAVAALAGLVLVLNLTSGDGISGVGVLWGLGAAVGLAAYFVLSARVDEELSSVALAAGGMGLGSAVLLVLGGVGVLPLHATFGDVTFAGRVVSWVVPILGLSLIAAAFAYVTGIGAARVLGARLSSFVGLTEVLFAVLFAWLILDELPTVVQLLGGVLIVAGVALVRLGERTAPATDPTPASTASPADTPDLVDALPR</sequence>
<feature type="transmembrane region" description="Helical" evidence="6">
    <location>
        <begin position="184"/>
        <end position="209"/>
    </location>
</feature>
<keyword evidence="5 6" id="KW-0472">Membrane</keyword>
<feature type="domain" description="EamA" evidence="7">
    <location>
        <begin position="155"/>
        <end position="296"/>
    </location>
</feature>
<feature type="transmembrane region" description="Helical" evidence="6">
    <location>
        <begin position="254"/>
        <end position="274"/>
    </location>
</feature>
<dbReference type="SUPFAM" id="SSF103481">
    <property type="entry name" value="Multidrug resistance efflux transporter EmrE"/>
    <property type="match status" value="2"/>
</dbReference>
<feature type="transmembrane region" description="Helical" evidence="6">
    <location>
        <begin position="98"/>
        <end position="118"/>
    </location>
</feature>
<evidence type="ECO:0000256" key="3">
    <source>
        <dbReference type="ARBA" id="ARBA00022692"/>
    </source>
</evidence>
<evidence type="ECO:0000313" key="9">
    <source>
        <dbReference type="Proteomes" id="UP001595816"/>
    </source>
</evidence>
<evidence type="ECO:0000259" key="7">
    <source>
        <dbReference type="Pfam" id="PF00892"/>
    </source>
</evidence>
<dbReference type="PANTHER" id="PTHR32322:SF2">
    <property type="entry name" value="EAMA DOMAIN-CONTAINING PROTEIN"/>
    <property type="match status" value="1"/>
</dbReference>
<gene>
    <name evidence="8" type="ORF">ACFOZ4_13575</name>
</gene>
<keyword evidence="4 6" id="KW-1133">Transmembrane helix</keyword>
<dbReference type="RefSeq" id="WP_253755333.1">
    <property type="nucleotide sequence ID" value="NZ_JAMZDZ010000001.1"/>
</dbReference>
<dbReference type="InterPro" id="IPR050638">
    <property type="entry name" value="AA-Vitamin_Transporters"/>
</dbReference>
<comment type="subcellular location">
    <subcellularLocation>
        <location evidence="1">Membrane</location>
        <topology evidence="1">Multi-pass membrane protein</topology>
    </subcellularLocation>
</comment>
<dbReference type="Pfam" id="PF00892">
    <property type="entry name" value="EamA"/>
    <property type="match status" value="2"/>
</dbReference>
<comment type="caution">
    <text evidence="8">The sequence shown here is derived from an EMBL/GenBank/DDBJ whole genome shotgun (WGS) entry which is preliminary data.</text>
</comment>
<organism evidence="8 9">
    <name type="scientific">Hamadaea flava</name>
    <dbReference type="NCBI Taxonomy" id="1742688"/>
    <lineage>
        <taxon>Bacteria</taxon>
        <taxon>Bacillati</taxon>
        <taxon>Actinomycetota</taxon>
        <taxon>Actinomycetes</taxon>
        <taxon>Micromonosporales</taxon>
        <taxon>Micromonosporaceae</taxon>
        <taxon>Hamadaea</taxon>
    </lineage>
</organism>
<reference evidence="9" key="1">
    <citation type="journal article" date="2019" name="Int. J. Syst. Evol. Microbiol.">
        <title>The Global Catalogue of Microorganisms (GCM) 10K type strain sequencing project: providing services to taxonomists for standard genome sequencing and annotation.</title>
        <authorList>
            <consortium name="The Broad Institute Genomics Platform"/>
            <consortium name="The Broad Institute Genome Sequencing Center for Infectious Disease"/>
            <person name="Wu L."/>
            <person name="Ma J."/>
        </authorList>
    </citation>
    <scope>NUCLEOTIDE SEQUENCE [LARGE SCALE GENOMIC DNA]</scope>
    <source>
        <strain evidence="9">CGMCC 4.7289</strain>
    </source>
</reference>
<feature type="transmembrane region" description="Helical" evidence="6">
    <location>
        <begin position="73"/>
        <end position="92"/>
    </location>
</feature>
<evidence type="ECO:0000313" key="8">
    <source>
        <dbReference type="EMBL" id="MFC4131636.1"/>
    </source>
</evidence>
<feature type="domain" description="EamA" evidence="7">
    <location>
        <begin position="9"/>
        <end position="143"/>
    </location>
</feature>
<evidence type="ECO:0000256" key="5">
    <source>
        <dbReference type="ARBA" id="ARBA00023136"/>
    </source>
</evidence>
<dbReference type="InterPro" id="IPR000620">
    <property type="entry name" value="EamA_dom"/>
</dbReference>
<dbReference type="EMBL" id="JBHSAY010000006">
    <property type="protein sequence ID" value="MFC4131636.1"/>
    <property type="molecule type" value="Genomic_DNA"/>
</dbReference>
<name>A0ABV8LKY0_9ACTN</name>
<evidence type="ECO:0000256" key="1">
    <source>
        <dbReference type="ARBA" id="ARBA00004141"/>
    </source>
</evidence>
<evidence type="ECO:0000256" key="6">
    <source>
        <dbReference type="SAM" id="Phobius"/>
    </source>
</evidence>
<feature type="transmembrane region" description="Helical" evidence="6">
    <location>
        <begin position="127"/>
        <end position="145"/>
    </location>
</feature>
<feature type="transmembrane region" description="Helical" evidence="6">
    <location>
        <begin position="43"/>
        <end position="61"/>
    </location>
</feature>
<feature type="transmembrane region" description="Helical" evidence="6">
    <location>
        <begin position="221"/>
        <end position="242"/>
    </location>
</feature>
<dbReference type="InterPro" id="IPR037185">
    <property type="entry name" value="EmrE-like"/>
</dbReference>
<evidence type="ECO:0000256" key="2">
    <source>
        <dbReference type="ARBA" id="ARBA00007362"/>
    </source>
</evidence>
<comment type="similarity">
    <text evidence="2">Belongs to the EamA transporter family.</text>
</comment>
<feature type="transmembrane region" description="Helical" evidence="6">
    <location>
        <begin position="151"/>
        <end position="172"/>
    </location>
</feature>
<protein>
    <submittedName>
        <fullName evidence="8">DMT family transporter</fullName>
    </submittedName>
</protein>
<dbReference type="PANTHER" id="PTHR32322">
    <property type="entry name" value="INNER MEMBRANE TRANSPORTER"/>
    <property type="match status" value="1"/>
</dbReference>
<keyword evidence="3 6" id="KW-0812">Transmembrane</keyword>
<accession>A0ABV8LKY0</accession>
<proteinExistence type="inferred from homology"/>
<keyword evidence="9" id="KW-1185">Reference proteome</keyword>
<feature type="transmembrane region" description="Helical" evidence="6">
    <location>
        <begin position="280"/>
        <end position="298"/>
    </location>
</feature>